<dbReference type="InterPro" id="IPR023335">
    <property type="entry name" value="ATP12_ortho_dom_sf"/>
</dbReference>
<comment type="similarity">
    <text evidence="1">Belongs to the ATP12 family.</text>
</comment>
<dbReference type="GO" id="GO:0043461">
    <property type="term" value="P:proton-transporting ATP synthase complex assembly"/>
    <property type="evidence" value="ECO:0007669"/>
    <property type="project" value="InterPro"/>
</dbReference>
<dbReference type="PANTHER" id="PTHR21013">
    <property type="entry name" value="ATP SYNTHASE MITOCHONDRIAL F1 COMPLEX ASSEMBLY FACTOR 2/ATP12 PROTEIN, MITOCHONDRIAL PRECURSOR"/>
    <property type="match status" value="1"/>
</dbReference>
<dbReference type="STRING" id="1913578.LPB140_11700"/>
<dbReference type="InterPro" id="IPR011419">
    <property type="entry name" value="ATP12_ATP_synth-F1-assembly"/>
</dbReference>
<accession>A0A1L3JDZ0</accession>
<reference evidence="4 5" key="1">
    <citation type="submission" date="2016-11" db="EMBL/GenBank/DDBJ databases">
        <title>Sphingorhabdus sp. LPB0140, isolated from marine environment.</title>
        <authorList>
            <person name="Kim E."/>
            <person name="Yi H."/>
        </authorList>
    </citation>
    <scope>NUCLEOTIDE SEQUENCE [LARGE SCALE GENOMIC DNA]</scope>
    <source>
        <strain evidence="4 5">LPB0140</strain>
    </source>
</reference>
<evidence type="ECO:0000313" key="5">
    <source>
        <dbReference type="Proteomes" id="UP000242561"/>
    </source>
</evidence>
<keyword evidence="2" id="KW-0809">Transit peptide</keyword>
<protein>
    <recommendedName>
        <fullName evidence="6">ATPase</fullName>
    </recommendedName>
</protein>
<dbReference type="AlphaFoldDB" id="A0A1L3JDZ0"/>
<dbReference type="Pfam" id="PF07542">
    <property type="entry name" value="ATP12"/>
    <property type="match status" value="1"/>
</dbReference>
<evidence type="ECO:0000256" key="2">
    <source>
        <dbReference type="ARBA" id="ARBA00022946"/>
    </source>
</evidence>
<dbReference type="PANTHER" id="PTHR21013:SF10">
    <property type="entry name" value="ATP SYNTHASE MITOCHONDRIAL F1 COMPLEX ASSEMBLY FACTOR 2"/>
    <property type="match status" value="1"/>
</dbReference>
<sequence length="232" mass="25832">MQKFWKEAAISHDENGYNILLDGRGIKTPEKRSLAVPHIKMADAILAEWDGVADGAKIDPAAMPFTGFANAAIDKIAPNKAEFAEGLGQYAEADLFCYHATSPQELVERQAAIWTPRLNWAAAYYGVEFTIIHGIMHQDQPAETRQKLRGALNGLSAWQLAAMAKLIPISGSLVASLMIVENAEAADALWPEICLDELWQEEQWGADEFAIKNRRDREKDFLLAAQFLKFMD</sequence>
<keyword evidence="3" id="KW-0143">Chaperone</keyword>
<dbReference type="Gene3D" id="3.30.2180.10">
    <property type="entry name" value="ATP12-like"/>
    <property type="match status" value="1"/>
</dbReference>
<dbReference type="OrthoDB" id="9797825at2"/>
<dbReference type="Gene3D" id="1.10.3580.10">
    <property type="entry name" value="ATP12 ATPase"/>
    <property type="match status" value="1"/>
</dbReference>
<dbReference type="Proteomes" id="UP000242561">
    <property type="component" value="Chromosome"/>
</dbReference>
<dbReference type="KEGG" id="sphl:LPB140_11700"/>
<keyword evidence="5" id="KW-1185">Reference proteome</keyword>
<dbReference type="SUPFAM" id="SSF160909">
    <property type="entry name" value="ATP12-like"/>
    <property type="match status" value="1"/>
</dbReference>
<evidence type="ECO:0000313" key="4">
    <source>
        <dbReference type="EMBL" id="APG63340.1"/>
    </source>
</evidence>
<evidence type="ECO:0000256" key="3">
    <source>
        <dbReference type="ARBA" id="ARBA00023186"/>
    </source>
</evidence>
<proteinExistence type="inferred from homology"/>
<name>A0A1L3JDZ0_9SPHN</name>
<evidence type="ECO:0008006" key="6">
    <source>
        <dbReference type="Google" id="ProtNLM"/>
    </source>
</evidence>
<dbReference type="InterPro" id="IPR042272">
    <property type="entry name" value="ATP12_ATP_synth-F1-assembly_N"/>
</dbReference>
<evidence type="ECO:0000256" key="1">
    <source>
        <dbReference type="ARBA" id="ARBA00008231"/>
    </source>
</evidence>
<organism evidence="4 5">
    <name type="scientific">Sphingorhabdus lutea</name>
    <dbReference type="NCBI Taxonomy" id="1913578"/>
    <lineage>
        <taxon>Bacteria</taxon>
        <taxon>Pseudomonadati</taxon>
        <taxon>Pseudomonadota</taxon>
        <taxon>Alphaproteobacteria</taxon>
        <taxon>Sphingomonadales</taxon>
        <taxon>Sphingomonadaceae</taxon>
        <taxon>Sphingorhabdus</taxon>
    </lineage>
</organism>
<dbReference type="RefSeq" id="WP_072559994.1">
    <property type="nucleotide sequence ID" value="NZ_CP018154.1"/>
</dbReference>
<dbReference type="EMBL" id="CP018154">
    <property type="protein sequence ID" value="APG63340.1"/>
    <property type="molecule type" value="Genomic_DNA"/>
</dbReference>
<gene>
    <name evidence="4" type="ORF">LPB140_11700</name>
</gene>